<protein>
    <submittedName>
        <fullName evidence="4">Hypoxanthine phosphoribosyltransferase</fullName>
    </submittedName>
</protein>
<evidence type="ECO:0000313" key="4">
    <source>
        <dbReference type="EMBL" id="HIX75319.1"/>
    </source>
</evidence>
<dbReference type="EMBL" id="DXEL01000067">
    <property type="protein sequence ID" value="HIX75319.1"/>
    <property type="molecule type" value="Genomic_DNA"/>
</dbReference>
<dbReference type="GO" id="GO:0000287">
    <property type="term" value="F:magnesium ion binding"/>
    <property type="evidence" value="ECO:0007669"/>
    <property type="project" value="TreeGrafter"/>
</dbReference>
<proteinExistence type="predicted"/>
<dbReference type="InterPro" id="IPR000836">
    <property type="entry name" value="PRTase_dom"/>
</dbReference>
<keyword evidence="4" id="KW-0328">Glycosyltransferase</keyword>
<sequence>METIQVKDKCFELYIPDGEIQRRVAEVAARIKADMAGERPLLVGILTGAYMFAADLSRALDGEYEMTFARYSSYAGMSSTGQLVEVMPIQVDIKDRIVILVEDVIDSGLTMSLVRARCLELGAREVRLATMLFKPAALRADLTPDYVCFEIPNDFVVGHGLDYDEFGRAYKDIYRLKV</sequence>
<evidence type="ECO:0000256" key="1">
    <source>
        <dbReference type="ARBA" id="ARBA00048811"/>
    </source>
</evidence>
<dbReference type="GO" id="GO:0005829">
    <property type="term" value="C:cytosol"/>
    <property type="evidence" value="ECO:0007669"/>
    <property type="project" value="TreeGrafter"/>
</dbReference>
<dbReference type="CDD" id="cd06223">
    <property type="entry name" value="PRTases_typeI"/>
    <property type="match status" value="1"/>
</dbReference>
<dbReference type="InterPro" id="IPR029057">
    <property type="entry name" value="PRTase-like"/>
</dbReference>
<dbReference type="Gene3D" id="3.40.50.2020">
    <property type="match status" value="1"/>
</dbReference>
<comment type="catalytic activity">
    <reaction evidence="2">
        <text>IMP + diphosphate = hypoxanthine + 5-phospho-alpha-D-ribose 1-diphosphate</text>
        <dbReference type="Rhea" id="RHEA:17973"/>
        <dbReference type="ChEBI" id="CHEBI:17368"/>
        <dbReference type="ChEBI" id="CHEBI:33019"/>
        <dbReference type="ChEBI" id="CHEBI:58017"/>
        <dbReference type="ChEBI" id="CHEBI:58053"/>
        <dbReference type="EC" id="2.4.2.8"/>
    </reaction>
    <physiologicalReaction direction="right-to-left" evidence="2">
        <dbReference type="Rhea" id="RHEA:17975"/>
    </physiologicalReaction>
</comment>
<dbReference type="GO" id="GO:0046100">
    <property type="term" value="P:hypoxanthine metabolic process"/>
    <property type="evidence" value="ECO:0007669"/>
    <property type="project" value="TreeGrafter"/>
</dbReference>
<dbReference type="PANTHER" id="PTHR43340">
    <property type="entry name" value="HYPOXANTHINE-GUANINE PHOSPHORIBOSYLTRANSFERASE"/>
    <property type="match status" value="1"/>
</dbReference>
<reference evidence="4" key="1">
    <citation type="journal article" date="2021" name="PeerJ">
        <title>Extensive microbial diversity within the chicken gut microbiome revealed by metagenomics and culture.</title>
        <authorList>
            <person name="Gilroy R."/>
            <person name="Ravi A."/>
            <person name="Getino M."/>
            <person name="Pursley I."/>
            <person name="Horton D.L."/>
            <person name="Alikhan N.F."/>
            <person name="Baker D."/>
            <person name="Gharbi K."/>
            <person name="Hall N."/>
            <person name="Watson M."/>
            <person name="Adriaenssens E.M."/>
            <person name="Foster-Nyarko E."/>
            <person name="Jarju S."/>
            <person name="Secka A."/>
            <person name="Antonio M."/>
            <person name="Oren A."/>
            <person name="Chaudhuri R.R."/>
            <person name="La Ragione R."/>
            <person name="Hildebrand F."/>
            <person name="Pallen M.J."/>
        </authorList>
    </citation>
    <scope>NUCLEOTIDE SEQUENCE</scope>
    <source>
        <strain evidence="4">ChiGjej6B6-14162</strain>
    </source>
</reference>
<evidence type="ECO:0000256" key="2">
    <source>
        <dbReference type="ARBA" id="ARBA00049402"/>
    </source>
</evidence>
<evidence type="ECO:0000259" key="3">
    <source>
        <dbReference type="Pfam" id="PF00156"/>
    </source>
</evidence>
<dbReference type="Proteomes" id="UP000886740">
    <property type="component" value="Unassembled WGS sequence"/>
</dbReference>
<dbReference type="AlphaFoldDB" id="A0A9D1X9T0"/>
<dbReference type="Pfam" id="PF00156">
    <property type="entry name" value="Pribosyltran"/>
    <property type="match status" value="1"/>
</dbReference>
<comment type="catalytic activity">
    <reaction evidence="1">
        <text>GMP + diphosphate = guanine + 5-phospho-alpha-D-ribose 1-diphosphate</text>
        <dbReference type="Rhea" id="RHEA:25424"/>
        <dbReference type="ChEBI" id="CHEBI:16235"/>
        <dbReference type="ChEBI" id="CHEBI:33019"/>
        <dbReference type="ChEBI" id="CHEBI:58017"/>
        <dbReference type="ChEBI" id="CHEBI:58115"/>
        <dbReference type="EC" id="2.4.2.8"/>
    </reaction>
    <physiologicalReaction direction="right-to-left" evidence="1">
        <dbReference type="Rhea" id="RHEA:25426"/>
    </physiologicalReaction>
</comment>
<keyword evidence="4" id="KW-0808">Transferase</keyword>
<dbReference type="GO" id="GO:0006178">
    <property type="term" value="P:guanine salvage"/>
    <property type="evidence" value="ECO:0007669"/>
    <property type="project" value="TreeGrafter"/>
</dbReference>
<gene>
    <name evidence="4" type="ORF">H9977_09850</name>
</gene>
<accession>A0A9D1X9T0</accession>
<organism evidence="4 5">
    <name type="scientific">Candidatus Parabacteroides intestinipullorum</name>
    <dbReference type="NCBI Taxonomy" id="2838723"/>
    <lineage>
        <taxon>Bacteria</taxon>
        <taxon>Pseudomonadati</taxon>
        <taxon>Bacteroidota</taxon>
        <taxon>Bacteroidia</taxon>
        <taxon>Bacteroidales</taxon>
        <taxon>Tannerellaceae</taxon>
        <taxon>Parabacteroides</taxon>
    </lineage>
</organism>
<dbReference type="GO" id="GO:0032264">
    <property type="term" value="P:IMP salvage"/>
    <property type="evidence" value="ECO:0007669"/>
    <property type="project" value="TreeGrafter"/>
</dbReference>
<dbReference type="GO" id="GO:0032263">
    <property type="term" value="P:GMP salvage"/>
    <property type="evidence" value="ECO:0007669"/>
    <property type="project" value="TreeGrafter"/>
</dbReference>
<dbReference type="InterPro" id="IPR050408">
    <property type="entry name" value="HGPRT"/>
</dbReference>
<dbReference type="SUPFAM" id="SSF53271">
    <property type="entry name" value="PRTase-like"/>
    <property type="match status" value="1"/>
</dbReference>
<feature type="domain" description="Phosphoribosyltransferase" evidence="3">
    <location>
        <begin position="20"/>
        <end position="163"/>
    </location>
</feature>
<dbReference type="GO" id="GO:0004422">
    <property type="term" value="F:hypoxanthine phosphoribosyltransferase activity"/>
    <property type="evidence" value="ECO:0007669"/>
    <property type="project" value="TreeGrafter"/>
</dbReference>
<evidence type="ECO:0000313" key="5">
    <source>
        <dbReference type="Proteomes" id="UP000886740"/>
    </source>
</evidence>
<name>A0A9D1X9T0_9BACT</name>
<reference evidence="4" key="2">
    <citation type="submission" date="2021-04" db="EMBL/GenBank/DDBJ databases">
        <authorList>
            <person name="Gilroy R."/>
        </authorList>
    </citation>
    <scope>NUCLEOTIDE SEQUENCE</scope>
    <source>
        <strain evidence="4">ChiGjej6B6-14162</strain>
    </source>
</reference>
<dbReference type="PANTHER" id="PTHR43340:SF1">
    <property type="entry name" value="HYPOXANTHINE PHOSPHORIBOSYLTRANSFERASE"/>
    <property type="match status" value="1"/>
</dbReference>
<comment type="caution">
    <text evidence="4">The sequence shown here is derived from an EMBL/GenBank/DDBJ whole genome shotgun (WGS) entry which is preliminary data.</text>
</comment>